<dbReference type="AlphaFoldDB" id="A0A9Q0UXB3"/>
<reference evidence="2" key="2">
    <citation type="journal article" date="2023" name="Int. J. Mol. Sci.">
        <title>De Novo Assembly and Annotation of 11 Diverse Shrub Willow (Salix) Genomes Reveals Novel Gene Organization in Sex-Linked Regions.</title>
        <authorList>
            <person name="Hyden B."/>
            <person name="Feng K."/>
            <person name="Yates T.B."/>
            <person name="Jawdy S."/>
            <person name="Cereghino C."/>
            <person name="Smart L.B."/>
            <person name="Muchero W."/>
        </authorList>
    </citation>
    <scope>NUCLEOTIDE SEQUENCE [LARGE SCALE GENOMIC DNA]</scope>
    <source>
        <tissue evidence="2">Shoot tip</tissue>
    </source>
</reference>
<reference evidence="2" key="1">
    <citation type="submission" date="2022-11" db="EMBL/GenBank/DDBJ databases">
        <authorList>
            <person name="Hyden B.L."/>
            <person name="Feng K."/>
            <person name="Yates T."/>
            <person name="Jawdy S."/>
            <person name="Smart L.B."/>
            <person name="Muchero W."/>
        </authorList>
    </citation>
    <scope>NUCLEOTIDE SEQUENCE</scope>
    <source>
        <tissue evidence="2">Shoot tip</tissue>
    </source>
</reference>
<comment type="caution">
    <text evidence="2">The sequence shown here is derived from an EMBL/GenBank/DDBJ whole genome shotgun (WGS) entry which is preliminary data.</text>
</comment>
<proteinExistence type="predicted"/>
<organism evidence="2 3">
    <name type="scientific">Salix viminalis</name>
    <name type="common">Common osier</name>
    <name type="synonym">Basket willow</name>
    <dbReference type="NCBI Taxonomy" id="40686"/>
    <lineage>
        <taxon>Eukaryota</taxon>
        <taxon>Viridiplantae</taxon>
        <taxon>Streptophyta</taxon>
        <taxon>Embryophyta</taxon>
        <taxon>Tracheophyta</taxon>
        <taxon>Spermatophyta</taxon>
        <taxon>Magnoliopsida</taxon>
        <taxon>eudicotyledons</taxon>
        <taxon>Gunneridae</taxon>
        <taxon>Pentapetalae</taxon>
        <taxon>rosids</taxon>
        <taxon>fabids</taxon>
        <taxon>Malpighiales</taxon>
        <taxon>Salicaceae</taxon>
        <taxon>Saliceae</taxon>
        <taxon>Salix</taxon>
    </lineage>
</organism>
<evidence type="ECO:0000313" key="2">
    <source>
        <dbReference type="EMBL" id="KAJ6737380.1"/>
    </source>
</evidence>
<gene>
    <name evidence="2" type="ORF">OIU85_019438</name>
</gene>
<evidence type="ECO:0000256" key="1">
    <source>
        <dbReference type="SAM" id="Coils"/>
    </source>
</evidence>
<keyword evidence="3" id="KW-1185">Reference proteome</keyword>
<dbReference type="EMBL" id="JAPFFL010000003">
    <property type="protein sequence ID" value="KAJ6737380.1"/>
    <property type="molecule type" value="Genomic_DNA"/>
</dbReference>
<dbReference type="Proteomes" id="UP001151529">
    <property type="component" value="Chromosome 5"/>
</dbReference>
<accession>A0A9Q0UXB3</accession>
<name>A0A9Q0UXB3_SALVM</name>
<keyword evidence="1" id="KW-0175">Coiled coil</keyword>
<protein>
    <submittedName>
        <fullName evidence="2">Uncharacterized protein</fullName>
    </submittedName>
</protein>
<feature type="coiled-coil region" evidence="1">
    <location>
        <begin position="16"/>
        <end position="43"/>
    </location>
</feature>
<sequence>MSEELDHKLREVELRIHRTRQFIAEKQLKLERLEAEKGKILLKLKAESPVELLERSTAVMDKGKEDIDSNTGSVAGSSKSKHCVVFNGPVSLGSGKIDKLEGLVIQLTNEFKELKDKQIPQVLEHIEKASEKTSAKIIATII</sequence>
<evidence type="ECO:0000313" key="3">
    <source>
        <dbReference type="Proteomes" id="UP001151529"/>
    </source>
</evidence>